<gene>
    <name evidence="1" type="ORF">NCTC10465_00400</name>
</gene>
<dbReference type="Pfam" id="PF04315">
    <property type="entry name" value="EpmC"/>
    <property type="match status" value="1"/>
</dbReference>
<name>A0A378QBQ7_FAUOS</name>
<dbReference type="AlphaFoldDB" id="A0A378QBQ7"/>
<accession>A0A378QBQ7</accession>
<sequence>MSTHLSPISAQISPRTLAIFPFMKLPFVSQFAVLPVLANDIDTTVIDQKSANLALRVNFVPVLASISKTKNRPLTDYQWVSVEALQVQWLMGWFKRWFCHRDTILVKGEHEPEYFAATDSEPAKIVFAHGFFASALHEISHWCMAGQKRRLLNDFGYWYAPDGRNQQQQQQFEQVEILPQAIECLLTLACNKPFSVSKDNLFADFDTSQSTFEADVQAQAVKFWQTGQKLSTDAKFLLSQLTKLRPLPLASFDIFHNFIKVN</sequence>
<evidence type="ECO:0000313" key="2">
    <source>
        <dbReference type="Proteomes" id="UP000255230"/>
    </source>
</evidence>
<dbReference type="Proteomes" id="UP000255230">
    <property type="component" value="Unassembled WGS sequence"/>
</dbReference>
<keyword evidence="2" id="KW-1185">Reference proteome</keyword>
<proteinExistence type="predicted"/>
<dbReference type="EMBL" id="UGPY01000001">
    <property type="protein sequence ID" value="STY96637.1"/>
    <property type="molecule type" value="Genomic_DNA"/>
</dbReference>
<evidence type="ECO:0000313" key="1">
    <source>
        <dbReference type="EMBL" id="STY96637.1"/>
    </source>
</evidence>
<organism evidence="1 2">
    <name type="scientific">Faucicola osloensis</name>
    <name type="common">Moraxella osloensis</name>
    <dbReference type="NCBI Taxonomy" id="34062"/>
    <lineage>
        <taxon>Bacteria</taxon>
        <taxon>Pseudomonadati</taxon>
        <taxon>Pseudomonadota</taxon>
        <taxon>Gammaproteobacteria</taxon>
        <taxon>Moraxellales</taxon>
        <taxon>Moraxellaceae</taxon>
        <taxon>Faucicola</taxon>
    </lineage>
</organism>
<protein>
    <submittedName>
        <fullName evidence="1">Protein of uncharacterized function, DUF462</fullName>
    </submittedName>
</protein>
<reference evidence="1 2" key="1">
    <citation type="submission" date="2018-06" db="EMBL/GenBank/DDBJ databases">
        <authorList>
            <consortium name="Pathogen Informatics"/>
            <person name="Doyle S."/>
        </authorList>
    </citation>
    <scope>NUCLEOTIDE SEQUENCE [LARGE SCALE GENOMIC DNA]</scope>
    <source>
        <strain evidence="1 2">NCTC10465</strain>
    </source>
</reference>
<dbReference type="InterPro" id="IPR007411">
    <property type="entry name" value="EpmC"/>
</dbReference>